<evidence type="ECO:0000313" key="4">
    <source>
        <dbReference type="EMBL" id="CAD9343756.1"/>
    </source>
</evidence>
<accession>A0A6U3T390</accession>
<evidence type="ECO:0000313" key="3">
    <source>
        <dbReference type="EMBL" id="CAD9343752.1"/>
    </source>
</evidence>
<keyword evidence="1" id="KW-0479">Metal-binding</keyword>
<evidence type="ECO:0000256" key="1">
    <source>
        <dbReference type="PROSITE-ProRule" id="PRU00723"/>
    </source>
</evidence>
<sequence length="503" mass="55717">MTRVTLAEVQEVATTPRCVTKPTGTPSRYTLPCGVCAALIVPGNLMFPISVNSLSIRNNSSNLQKDAPVGGGGYLGKGKKKTGLVWAHNSCGEFFGKDGIPNPPPCRHWTRLGRCPVGEAGMCAFSHNEADKRMDLSLLEDASKINPSLDNTHRKKKWGGRRAVVRNDHKNAVFRAFLMQTYGLDFLRFGRCCSGGGGKTTDLSPSVILDVAGGKGELSWEIINLMGVESVVVDPRGPLVLRSMNRKWKRGMYEPKRTGPVFRKWCPAVEEGSSVNRDPQQPLLIRCFFDADAFVKLAGINEDLSRNPHCAEEDEKDTGCLGTNSGVFDAEDWLQKEQSRAKAIKWTTKGLTHESEDEEEDFDHVEENNPNFTDDNITSQNNNVQRDYSTISPLGKVIPGETINAKVTRDILRRCSLVVGLHPDQAVGDIVAFANRLGLPWCVVPCCVYSKLFTKRRIKDGSIVRTHEQLVQWLCETNPNARVATLGFEGKNKVIYTLPREED</sequence>
<proteinExistence type="predicted"/>
<dbReference type="GO" id="GO:0008270">
    <property type="term" value="F:zinc ion binding"/>
    <property type="evidence" value="ECO:0007669"/>
    <property type="project" value="UniProtKB-KW"/>
</dbReference>
<dbReference type="EMBL" id="HBGN01027860">
    <property type="protein sequence ID" value="CAD9343756.1"/>
    <property type="molecule type" value="Transcribed_RNA"/>
</dbReference>
<dbReference type="PANTHER" id="PTHR36971">
    <property type="entry name" value="UNNAMED PRODUCT"/>
    <property type="match status" value="1"/>
</dbReference>
<dbReference type="AlphaFoldDB" id="A0A6U3T390"/>
<dbReference type="InterPro" id="IPR000571">
    <property type="entry name" value="Znf_CCCH"/>
</dbReference>
<evidence type="ECO:0000259" key="2">
    <source>
        <dbReference type="PROSITE" id="PS50103"/>
    </source>
</evidence>
<gene>
    <name evidence="3" type="ORF">DBRI1063_LOCUS17996</name>
    <name evidence="4" type="ORF">DBRI1063_LOCUS17998</name>
</gene>
<name>A0A6U3T390_9STRA</name>
<protein>
    <recommendedName>
        <fullName evidence="2">C3H1-type domain-containing protein</fullName>
    </recommendedName>
</protein>
<organism evidence="3">
    <name type="scientific">Ditylum brightwellii</name>
    <dbReference type="NCBI Taxonomy" id="49249"/>
    <lineage>
        <taxon>Eukaryota</taxon>
        <taxon>Sar</taxon>
        <taxon>Stramenopiles</taxon>
        <taxon>Ochrophyta</taxon>
        <taxon>Bacillariophyta</taxon>
        <taxon>Mediophyceae</taxon>
        <taxon>Lithodesmiophycidae</taxon>
        <taxon>Lithodesmiales</taxon>
        <taxon>Lithodesmiaceae</taxon>
        <taxon>Ditylum</taxon>
    </lineage>
</organism>
<feature type="zinc finger region" description="C3H1-type" evidence="1">
    <location>
        <begin position="100"/>
        <end position="130"/>
    </location>
</feature>
<dbReference type="EMBL" id="HBGN01027858">
    <property type="protein sequence ID" value="CAD9343752.1"/>
    <property type="molecule type" value="Transcribed_RNA"/>
</dbReference>
<dbReference type="PANTHER" id="PTHR36971:SF1">
    <property type="entry name" value="METHYLTRANSFERASE DOMAIN-CONTAINING PROTEIN"/>
    <property type="match status" value="1"/>
</dbReference>
<dbReference type="PROSITE" id="PS50103">
    <property type="entry name" value="ZF_C3H1"/>
    <property type="match status" value="1"/>
</dbReference>
<reference evidence="3" key="1">
    <citation type="submission" date="2021-01" db="EMBL/GenBank/DDBJ databases">
        <authorList>
            <person name="Corre E."/>
            <person name="Pelletier E."/>
            <person name="Niang G."/>
            <person name="Scheremetjew M."/>
            <person name="Finn R."/>
            <person name="Kale V."/>
            <person name="Holt S."/>
            <person name="Cochrane G."/>
            <person name="Meng A."/>
            <person name="Brown T."/>
            <person name="Cohen L."/>
        </authorList>
    </citation>
    <scope>NUCLEOTIDE SEQUENCE</scope>
    <source>
        <strain evidence="3">Pop2</strain>
    </source>
</reference>
<feature type="domain" description="C3H1-type" evidence="2">
    <location>
        <begin position="100"/>
        <end position="130"/>
    </location>
</feature>
<keyword evidence="1" id="KW-0862">Zinc</keyword>
<keyword evidence="1" id="KW-0863">Zinc-finger</keyword>